<feature type="region of interest" description="Disordered" evidence="2">
    <location>
        <begin position="218"/>
        <end position="243"/>
    </location>
</feature>
<dbReference type="InterPro" id="IPR052973">
    <property type="entry name" value="Fungal_sec-metab_reg_TF"/>
</dbReference>
<name>A0AAV9HD72_9PEZI</name>
<dbReference type="SUPFAM" id="SSF57701">
    <property type="entry name" value="Zn2/Cys6 DNA-binding domain"/>
    <property type="match status" value="1"/>
</dbReference>
<feature type="domain" description="Zn(2)-C6 fungal-type" evidence="3">
    <location>
        <begin position="401"/>
        <end position="433"/>
    </location>
</feature>
<dbReference type="PANTHER" id="PTHR35392">
    <property type="entry name" value="ZN(II)2CYS6 TRANSCRIPTION FACTOR (EUROFUNG)-RELATED-RELATED"/>
    <property type="match status" value="1"/>
</dbReference>
<evidence type="ECO:0000313" key="5">
    <source>
        <dbReference type="Proteomes" id="UP001321749"/>
    </source>
</evidence>
<comment type="caution">
    <text evidence="4">The sequence shown here is derived from an EMBL/GenBank/DDBJ whole genome shotgun (WGS) entry which is preliminary data.</text>
</comment>
<feature type="compositionally biased region" description="Polar residues" evidence="2">
    <location>
        <begin position="228"/>
        <end position="241"/>
    </location>
</feature>
<dbReference type="EMBL" id="MU865057">
    <property type="protein sequence ID" value="KAK4458771.1"/>
    <property type="molecule type" value="Genomic_DNA"/>
</dbReference>
<protein>
    <recommendedName>
        <fullName evidence="3">Zn(2)-C6 fungal-type domain-containing protein</fullName>
    </recommendedName>
</protein>
<sequence length="842" mass="93578">MASVASVGTSPLSGYEYTQGSESIGDEEDAVYAAYAYSVSMSAASDPIGFMPSPSNNSLSSWAMIGPDGNIQPSPPALSPLNADFGASSPFSAASYPDQTGSAASASADGQYLGQPTLSQDGQQQQQHQPFNILPGELVFDSNMNINVDDFTNLFDNNPLNFVPDMDQQAFSNFNLETLHPIQSGVNVPPWEPVNLRGGNNMTTQNLGNPMFIMEDPSLVSPSPPSHVQYTPSNSTRSSASPHLPTMHLKWEQELPVPEHTQPPPPTTATKAIPMPIRKTINAKSNKSDRVTKRKASPTDISPSSALSIAIATREAKNSKSPSPSPPSSSSSPGGNTQAKFLIVTPSTITAHAAQSHSSASQHHPNPYECFEALRPSQRGRKGPLATDTKQSALQVRRKGACFCCHARKVKCDMERPCRNCVKLCQTVPQAVCWQFPDFLGVLFPEFIRGHFRKEDMAKFVEQHIESFTVEGVERPCTVELFSGLRLSARLQIKAKFFTPKTSEVVKHWHLLVGRNTVDLQEMMAAPIGLSAGGGNAQKDELKKRLREYVQAIVDEPDFAGVVTEGLRHTEIPRKVLKIVHDYSNRADVPMVKRALTIYAMHFVLTRHLCLTPRAVADLGPTKLVPQNLPWVTPRVLNRQLKAVVDDMMCREMQLLFENFSKSLKPKLRKEWAPCLAAFLVLCLFMESVETAADTFVISENEISLRNHQPPPKKRSFALKVNREIENMPFKQFAFQFHQIYQTYSRDAATKSFNPLMDDSCFEQGELDRAAVDMVRKLRKLIDRDDYDAWSELDFLTADPILPNVDEHPYPRDVGFNYTGRLVAKFLLSFEQERYILETTTF</sequence>
<dbReference type="AlphaFoldDB" id="A0AAV9HD72"/>
<evidence type="ECO:0000259" key="3">
    <source>
        <dbReference type="PROSITE" id="PS50048"/>
    </source>
</evidence>
<proteinExistence type="predicted"/>
<dbReference type="Proteomes" id="UP001321749">
    <property type="component" value="Unassembled WGS sequence"/>
</dbReference>
<dbReference type="CDD" id="cd00067">
    <property type="entry name" value="GAL4"/>
    <property type="match status" value="1"/>
</dbReference>
<evidence type="ECO:0000256" key="2">
    <source>
        <dbReference type="SAM" id="MobiDB-lite"/>
    </source>
</evidence>
<organism evidence="4 5">
    <name type="scientific">Cladorrhinum samala</name>
    <dbReference type="NCBI Taxonomy" id="585594"/>
    <lineage>
        <taxon>Eukaryota</taxon>
        <taxon>Fungi</taxon>
        <taxon>Dikarya</taxon>
        <taxon>Ascomycota</taxon>
        <taxon>Pezizomycotina</taxon>
        <taxon>Sordariomycetes</taxon>
        <taxon>Sordariomycetidae</taxon>
        <taxon>Sordariales</taxon>
        <taxon>Podosporaceae</taxon>
        <taxon>Cladorrhinum</taxon>
    </lineage>
</organism>
<dbReference type="PROSITE" id="PS50048">
    <property type="entry name" value="ZN2_CY6_FUNGAL_2"/>
    <property type="match status" value="1"/>
</dbReference>
<dbReference type="InterPro" id="IPR036864">
    <property type="entry name" value="Zn2-C6_fun-type_DNA-bd_sf"/>
</dbReference>
<evidence type="ECO:0000313" key="4">
    <source>
        <dbReference type="EMBL" id="KAK4458771.1"/>
    </source>
</evidence>
<dbReference type="GO" id="GO:0000981">
    <property type="term" value="F:DNA-binding transcription factor activity, RNA polymerase II-specific"/>
    <property type="evidence" value="ECO:0007669"/>
    <property type="project" value="InterPro"/>
</dbReference>
<reference evidence="4" key="1">
    <citation type="journal article" date="2023" name="Mol. Phylogenet. Evol.">
        <title>Genome-scale phylogeny and comparative genomics of the fungal order Sordariales.</title>
        <authorList>
            <person name="Hensen N."/>
            <person name="Bonometti L."/>
            <person name="Westerberg I."/>
            <person name="Brannstrom I.O."/>
            <person name="Guillou S."/>
            <person name="Cros-Aarteil S."/>
            <person name="Calhoun S."/>
            <person name="Haridas S."/>
            <person name="Kuo A."/>
            <person name="Mondo S."/>
            <person name="Pangilinan J."/>
            <person name="Riley R."/>
            <person name="LaButti K."/>
            <person name="Andreopoulos B."/>
            <person name="Lipzen A."/>
            <person name="Chen C."/>
            <person name="Yan M."/>
            <person name="Daum C."/>
            <person name="Ng V."/>
            <person name="Clum A."/>
            <person name="Steindorff A."/>
            <person name="Ohm R.A."/>
            <person name="Martin F."/>
            <person name="Silar P."/>
            <person name="Natvig D.O."/>
            <person name="Lalanne C."/>
            <person name="Gautier V."/>
            <person name="Ament-Velasquez S.L."/>
            <person name="Kruys A."/>
            <person name="Hutchinson M.I."/>
            <person name="Powell A.J."/>
            <person name="Barry K."/>
            <person name="Miller A.N."/>
            <person name="Grigoriev I.V."/>
            <person name="Debuchy R."/>
            <person name="Gladieux P."/>
            <person name="Hiltunen Thoren M."/>
            <person name="Johannesson H."/>
        </authorList>
    </citation>
    <scope>NUCLEOTIDE SEQUENCE</scope>
    <source>
        <strain evidence="4">PSN324</strain>
    </source>
</reference>
<evidence type="ECO:0000256" key="1">
    <source>
        <dbReference type="ARBA" id="ARBA00023242"/>
    </source>
</evidence>
<feature type="region of interest" description="Disordered" evidence="2">
    <location>
        <begin position="257"/>
        <end position="338"/>
    </location>
</feature>
<feature type="region of interest" description="Disordered" evidence="2">
    <location>
        <begin position="1"/>
        <end position="22"/>
    </location>
</feature>
<accession>A0AAV9HD72</accession>
<feature type="region of interest" description="Disordered" evidence="2">
    <location>
        <begin position="92"/>
        <end position="128"/>
    </location>
</feature>
<dbReference type="GO" id="GO:0008270">
    <property type="term" value="F:zinc ion binding"/>
    <property type="evidence" value="ECO:0007669"/>
    <property type="project" value="InterPro"/>
</dbReference>
<reference evidence="4" key="2">
    <citation type="submission" date="2023-06" db="EMBL/GenBank/DDBJ databases">
        <authorList>
            <consortium name="Lawrence Berkeley National Laboratory"/>
            <person name="Mondo S.J."/>
            <person name="Hensen N."/>
            <person name="Bonometti L."/>
            <person name="Westerberg I."/>
            <person name="Brannstrom I.O."/>
            <person name="Guillou S."/>
            <person name="Cros-Aarteil S."/>
            <person name="Calhoun S."/>
            <person name="Haridas S."/>
            <person name="Kuo A."/>
            <person name="Pangilinan J."/>
            <person name="Riley R."/>
            <person name="Labutti K."/>
            <person name="Andreopoulos B."/>
            <person name="Lipzen A."/>
            <person name="Chen C."/>
            <person name="Yanf M."/>
            <person name="Daum C."/>
            <person name="Ng V."/>
            <person name="Clum A."/>
            <person name="Steindorff A."/>
            <person name="Ohm R."/>
            <person name="Martin F."/>
            <person name="Silar P."/>
            <person name="Natvig D."/>
            <person name="Lalanne C."/>
            <person name="Gautier V."/>
            <person name="Ament-Velasquez S.L."/>
            <person name="Kruys A."/>
            <person name="Hutchinson M.I."/>
            <person name="Powell A.J."/>
            <person name="Barry K."/>
            <person name="Miller A.N."/>
            <person name="Grigoriev I.V."/>
            <person name="Debuchy R."/>
            <person name="Gladieux P."/>
            <person name="Thoren M.H."/>
            <person name="Johannesson H."/>
        </authorList>
    </citation>
    <scope>NUCLEOTIDE SEQUENCE</scope>
    <source>
        <strain evidence="4">PSN324</strain>
    </source>
</reference>
<gene>
    <name evidence="4" type="ORF">QBC42DRAFT_19004</name>
</gene>
<feature type="compositionally biased region" description="Low complexity" evidence="2">
    <location>
        <begin position="301"/>
        <end position="312"/>
    </location>
</feature>
<dbReference type="InterPro" id="IPR001138">
    <property type="entry name" value="Zn2Cys6_DnaBD"/>
</dbReference>
<feature type="compositionally biased region" description="Polar residues" evidence="2">
    <location>
        <begin position="92"/>
        <end position="105"/>
    </location>
</feature>
<keyword evidence="1" id="KW-0539">Nucleus</keyword>
<dbReference type="PANTHER" id="PTHR35392:SF5">
    <property type="entry name" value="ZN(2)-C6 FUNGAL-TYPE DOMAIN-CONTAINING PROTEIN"/>
    <property type="match status" value="1"/>
</dbReference>
<keyword evidence="5" id="KW-1185">Reference proteome</keyword>
<feature type="compositionally biased region" description="Low complexity" evidence="2">
    <location>
        <begin position="115"/>
        <end position="128"/>
    </location>
</feature>